<evidence type="ECO:0000256" key="2">
    <source>
        <dbReference type="ARBA" id="ARBA00022448"/>
    </source>
</evidence>
<comment type="subcellular location">
    <subcellularLocation>
        <location evidence="1">Cell membrane</location>
        <topology evidence="1">Multi-pass membrane protein</topology>
    </subcellularLocation>
</comment>
<keyword evidence="4 8" id="KW-0812">Transmembrane</keyword>
<dbReference type="GO" id="GO:0008324">
    <property type="term" value="F:monoatomic cation transmembrane transporter activity"/>
    <property type="evidence" value="ECO:0007669"/>
    <property type="project" value="InterPro"/>
</dbReference>
<evidence type="ECO:0000256" key="4">
    <source>
        <dbReference type="ARBA" id="ARBA00022692"/>
    </source>
</evidence>
<proteinExistence type="predicted"/>
<feature type="transmembrane region" description="Helical" evidence="8">
    <location>
        <begin position="82"/>
        <end position="100"/>
    </location>
</feature>
<feature type="non-terminal residue" evidence="9">
    <location>
        <position position="157"/>
    </location>
</feature>
<dbReference type="GO" id="GO:0005886">
    <property type="term" value="C:plasma membrane"/>
    <property type="evidence" value="ECO:0007669"/>
    <property type="project" value="UniProtKB-SubCell"/>
</dbReference>
<keyword evidence="3" id="KW-1003">Cell membrane</keyword>
<evidence type="ECO:0000256" key="6">
    <source>
        <dbReference type="ARBA" id="ARBA00023065"/>
    </source>
</evidence>
<dbReference type="PANTHER" id="PTHR32024:SF1">
    <property type="entry name" value="KTR SYSTEM POTASSIUM UPTAKE PROTEIN B"/>
    <property type="match status" value="1"/>
</dbReference>
<dbReference type="GO" id="GO:0030001">
    <property type="term" value="P:metal ion transport"/>
    <property type="evidence" value="ECO:0007669"/>
    <property type="project" value="UniProtKB-ARBA"/>
</dbReference>
<comment type="caution">
    <text evidence="9">The sequence shown here is derived from an EMBL/GenBank/DDBJ whole genome shotgun (WGS) entry which is preliminary data.</text>
</comment>
<reference evidence="9" key="1">
    <citation type="submission" date="2018-09" db="EMBL/GenBank/DDBJ databases">
        <title>Metagenome Assembled Genomes from an Advanced Water Purification Facility.</title>
        <authorList>
            <person name="Stamps B.W."/>
            <person name="Spear J.R."/>
        </authorList>
    </citation>
    <scope>NUCLEOTIDE SEQUENCE [LARGE SCALE GENOMIC DNA]</scope>
    <source>
        <strain evidence="9">Bin_27_1</strain>
    </source>
</reference>
<dbReference type="AlphaFoldDB" id="A0A5C7S4B5"/>
<evidence type="ECO:0000256" key="7">
    <source>
        <dbReference type="ARBA" id="ARBA00023136"/>
    </source>
</evidence>
<accession>A0A5C7S4B5</accession>
<dbReference type="Proteomes" id="UP000321192">
    <property type="component" value="Unassembled WGS sequence"/>
</dbReference>
<dbReference type="RefSeq" id="WP_276662433.1">
    <property type="nucleotide sequence ID" value="NZ_SSFD01000380.1"/>
</dbReference>
<keyword evidence="6" id="KW-0406">Ion transport</keyword>
<organism evidence="9">
    <name type="scientific">Thauera aminoaromatica</name>
    <dbReference type="NCBI Taxonomy" id="164330"/>
    <lineage>
        <taxon>Bacteria</taxon>
        <taxon>Pseudomonadati</taxon>
        <taxon>Pseudomonadota</taxon>
        <taxon>Betaproteobacteria</taxon>
        <taxon>Rhodocyclales</taxon>
        <taxon>Zoogloeaceae</taxon>
        <taxon>Thauera</taxon>
    </lineage>
</organism>
<keyword evidence="2" id="KW-0813">Transport</keyword>
<protein>
    <submittedName>
        <fullName evidence="9">TrkH family potassium uptake protein</fullName>
    </submittedName>
</protein>
<gene>
    <name evidence="9" type="ORF">E6Q80_22160</name>
</gene>
<keyword evidence="5 8" id="KW-1133">Transmembrane helix</keyword>
<feature type="transmembrane region" description="Helical" evidence="8">
    <location>
        <begin position="28"/>
        <end position="52"/>
    </location>
</feature>
<evidence type="ECO:0000256" key="5">
    <source>
        <dbReference type="ARBA" id="ARBA00022989"/>
    </source>
</evidence>
<dbReference type="EMBL" id="SSFD01000380">
    <property type="protein sequence ID" value="TXH78674.1"/>
    <property type="molecule type" value="Genomic_DNA"/>
</dbReference>
<name>A0A5C7S4B5_THASP</name>
<keyword evidence="7 8" id="KW-0472">Membrane</keyword>
<dbReference type="PANTHER" id="PTHR32024">
    <property type="entry name" value="TRK SYSTEM POTASSIUM UPTAKE PROTEIN TRKG-RELATED"/>
    <property type="match status" value="1"/>
</dbReference>
<evidence type="ECO:0000256" key="8">
    <source>
        <dbReference type="SAM" id="Phobius"/>
    </source>
</evidence>
<evidence type="ECO:0000256" key="1">
    <source>
        <dbReference type="ARBA" id="ARBA00004651"/>
    </source>
</evidence>
<dbReference type="InterPro" id="IPR003445">
    <property type="entry name" value="Cat_transpt"/>
</dbReference>
<dbReference type="Pfam" id="PF02386">
    <property type="entry name" value="TrkH"/>
    <property type="match status" value="1"/>
</dbReference>
<evidence type="ECO:0000313" key="9">
    <source>
        <dbReference type="EMBL" id="TXH78674.1"/>
    </source>
</evidence>
<evidence type="ECO:0000256" key="3">
    <source>
        <dbReference type="ARBA" id="ARBA00022475"/>
    </source>
</evidence>
<sequence length="157" mass="16839">MFTAVSAVCVTGLVTVDTGTYWSSFGQWMIMALFQIGGFGMMTAATLLGLLVNRSFRLRTRLTAQAETHTLGIGDVSSVAKLVLFVTVIVEVMTALALALRLHLGYDLPLAEAAWSGLFHSVSAFNNADFSTFPDNVMRFVADGWVLSPLMAPTAIG</sequence>